<protein>
    <submittedName>
        <fullName evidence="1">Uncharacterized protein</fullName>
    </submittedName>
</protein>
<gene>
    <name evidence="1" type="ORF">S01H4_33054</name>
</gene>
<dbReference type="AlphaFoldDB" id="X1B603"/>
<dbReference type="EMBL" id="BART01017348">
    <property type="protein sequence ID" value="GAG76742.1"/>
    <property type="molecule type" value="Genomic_DNA"/>
</dbReference>
<organism evidence="1">
    <name type="scientific">marine sediment metagenome</name>
    <dbReference type="NCBI Taxonomy" id="412755"/>
    <lineage>
        <taxon>unclassified sequences</taxon>
        <taxon>metagenomes</taxon>
        <taxon>ecological metagenomes</taxon>
    </lineage>
</organism>
<name>X1B603_9ZZZZ</name>
<reference evidence="1" key="1">
    <citation type="journal article" date="2014" name="Front. Microbiol.">
        <title>High frequency of phylogenetically diverse reductive dehalogenase-homologous genes in deep subseafloor sedimentary metagenomes.</title>
        <authorList>
            <person name="Kawai M."/>
            <person name="Futagami T."/>
            <person name="Toyoda A."/>
            <person name="Takaki Y."/>
            <person name="Nishi S."/>
            <person name="Hori S."/>
            <person name="Arai W."/>
            <person name="Tsubouchi T."/>
            <person name="Morono Y."/>
            <person name="Uchiyama I."/>
            <person name="Ito T."/>
            <person name="Fujiyama A."/>
            <person name="Inagaki F."/>
            <person name="Takami H."/>
        </authorList>
    </citation>
    <scope>NUCLEOTIDE SEQUENCE</scope>
    <source>
        <strain evidence="1">Expedition CK06-06</strain>
    </source>
</reference>
<evidence type="ECO:0000313" key="1">
    <source>
        <dbReference type="EMBL" id="GAG76742.1"/>
    </source>
</evidence>
<sequence>MVEQKILKIKTGELFFEGKSHDVFVTAWEKTSKKGVKYFEIRTPVFQQTITKEEVEETKM</sequence>
<accession>X1B603</accession>
<comment type="caution">
    <text evidence="1">The sequence shown here is derived from an EMBL/GenBank/DDBJ whole genome shotgun (WGS) entry which is preliminary data.</text>
</comment>
<proteinExistence type="predicted"/>